<evidence type="ECO:0000256" key="3">
    <source>
        <dbReference type="ARBA" id="ARBA00023015"/>
    </source>
</evidence>
<evidence type="ECO:0000313" key="9">
    <source>
        <dbReference type="Proteomes" id="UP000315522"/>
    </source>
</evidence>
<dbReference type="PANTHER" id="PTHR36206">
    <property type="entry name" value="ASPERCRYPTIN BIOSYNTHESIS CLUSTER-SPECIFIC TRANSCRIPTION REGULATOR ATNN-RELATED"/>
    <property type="match status" value="1"/>
</dbReference>
<evidence type="ECO:0000256" key="7">
    <source>
        <dbReference type="SAM" id="MobiDB-lite"/>
    </source>
</evidence>
<dbReference type="SUPFAM" id="SSF57701">
    <property type="entry name" value="Zn2/Cys6 DNA-binding domain"/>
    <property type="match status" value="1"/>
</dbReference>
<keyword evidence="3" id="KW-0805">Transcription regulation</keyword>
<dbReference type="GO" id="GO:0000981">
    <property type="term" value="F:DNA-binding transcription factor activity, RNA polymerase II-specific"/>
    <property type="evidence" value="ECO:0007669"/>
    <property type="project" value="InterPro"/>
</dbReference>
<dbReference type="InterPro" id="IPR036864">
    <property type="entry name" value="Zn2-C6_fun-type_DNA-bd_sf"/>
</dbReference>
<reference evidence="8 9" key="1">
    <citation type="submission" date="2018-05" db="EMBL/GenBank/DDBJ databases">
        <title>Genome sequencing and assembly of the regulated plant pathogen Lachnellula willkommii and related sister species for the development of diagnostic species identification markers.</title>
        <authorList>
            <person name="Giroux E."/>
            <person name="Bilodeau G."/>
        </authorList>
    </citation>
    <scope>NUCLEOTIDE SEQUENCE [LARGE SCALE GENOMIC DNA]</scope>
    <source>
        <strain evidence="8 9">CBS 172.35</strain>
    </source>
</reference>
<dbReference type="InterPro" id="IPR021858">
    <property type="entry name" value="Fun_TF"/>
</dbReference>
<evidence type="ECO:0000256" key="2">
    <source>
        <dbReference type="ARBA" id="ARBA00022833"/>
    </source>
</evidence>
<keyword evidence="9" id="KW-1185">Reference proteome</keyword>
<protein>
    <recommendedName>
        <fullName evidence="10">Zn(2)-C6 fungal-type domain-containing protein</fullName>
    </recommendedName>
</protein>
<dbReference type="Proteomes" id="UP000315522">
    <property type="component" value="Unassembled WGS sequence"/>
</dbReference>
<accession>A0A559MC79</accession>
<dbReference type="GO" id="GO:0008270">
    <property type="term" value="F:zinc ion binding"/>
    <property type="evidence" value="ECO:0007669"/>
    <property type="project" value="InterPro"/>
</dbReference>
<dbReference type="EMBL" id="QGML01000824">
    <property type="protein sequence ID" value="TVY90552.1"/>
    <property type="molecule type" value="Genomic_DNA"/>
</dbReference>
<evidence type="ECO:0000256" key="6">
    <source>
        <dbReference type="ARBA" id="ARBA00023242"/>
    </source>
</evidence>
<dbReference type="GO" id="GO:0003677">
    <property type="term" value="F:DNA binding"/>
    <property type="evidence" value="ECO:0007669"/>
    <property type="project" value="UniProtKB-KW"/>
</dbReference>
<keyword evidence="1" id="KW-0479">Metal-binding</keyword>
<dbReference type="InterPro" id="IPR052360">
    <property type="entry name" value="Transcr_Regulatory_Proteins"/>
</dbReference>
<comment type="caution">
    <text evidence="8">The sequence shown here is derived from an EMBL/GenBank/DDBJ whole genome shotgun (WGS) entry which is preliminary data.</text>
</comment>
<dbReference type="CDD" id="cd00067">
    <property type="entry name" value="GAL4"/>
    <property type="match status" value="1"/>
</dbReference>
<keyword evidence="5" id="KW-0804">Transcription</keyword>
<feature type="region of interest" description="Disordered" evidence="7">
    <location>
        <begin position="1"/>
        <end position="23"/>
    </location>
</feature>
<feature type="compositionally biased region" description="Basic residues" evidence="7">
    <location>
        <begin position="8"/>
        <end position="17"/>
    </location>
</feature>
<keyword evidence="2" id="KW-0862">Zinc</keyword>
<dbReference type="Pfam" id="PF11951">
    <property type="entry name" value="Fungal_trans_2"/>
    <property type="match status" value="1"/>
</dbReference>
<organism evidence="8 9">
    <name type="scientific">Lachnellula willkommii</name>
    <dbReference type="NCBI Taxonomy" id="215461"/>
    <lineage>
        <taxon>Eukaryota</taxon>
        <taxon>Fungi</taxon>
        <taxon>Dikarya</taxon>
        <taxon>Ascomycota</taxon>
        <taxon>Pezizomycotina</taxon>
        <taxon>Leotiomycetes</taxon>
        <taxon>Helotiales</taxon>
        <taxon>Lachnaceae</taxon>
        <taxon>Lachnellula</taxon>
    </lineage>
</organism>
<dbReference type="InterPro" id="IPR001138">
    <property type="entry name" value="Zn2Cys6_DnaBD"/>
</dbReference>
<name>A0A559MC79_9HELO</name>
<keyword evidence="6" id="KW-0539">Nucleus</keyword>
<evidence type="ECO:0000256" key="4">
    <source>
        <dbReference type="ARBA" id="ARBA00023125"/>
    </source>
</evidence>
<dbReference type="AlphaFoldDB" id="A0A559MC79"/>
<proteinExistence type="predicted"/>
<sequence>MPRVAPGQRKRAYRPKTRSGCQTCNPSELDNAQGAASVSLFTNRMTEVRFPRLDELKHLDRTNGGLVRRVKCDEARPACYPCLSTGRTCDGYGPNTEAPPALVGAVSRSPSMGFQGTGTERWSFDFFRQNTAPQLSGFLGGDFWERLLLQAALHDPSLRHAILALGSLHARFQQDNGLMMQSQTNGWTDDFASENYSQAIRSLAKPLSRDGQQAIDVWLICSILFACLETMQCSYGSAITHIQSGMKILCEVKYNEETRRHQHDVLGTSETPYVPIERLEEMFVHLDHQVTQMVSGPKWELYESMNEYAQKRQVPAIFSSLSKARESLVSQWHVASYSTTSRGDPTNEKLPVVPRAGAWQKKSTSILARWSSAYDAYLDIRGDNLTEEKRKGTATLRILRELGLTAMMLTRTKVDDQMDWDVFCPMFRKIVSIAEDILKLDLKPTEGTPTYCMEMSLVRPLFEVTCRCRDPNIRRRAISLLRNSRREEGGWHAFPTSRVAQRVLDIEEAGLLDVRCCEDVLGWARISDVEPVFDHSGRRATLTYSRLGSEHGLDREMVGEVVEW</sequence>
<evidence type="ECO:0000256" key="1">
    <source>
        <dbReference type="ARBA" id="ARBA00022723"/>
    </source>
</evidence>
<gene>
    <name evidence="8" type="ORF">LAWI1_G004305</name>
</gene>
<evidence type="ECO:0000313" key="8">
    <source>
        <dbReference type="EMBL" id="TVY90552.1"/>
    </source>
</evidence>
<evidence type="ECO:0008006" key="10">
    <source>
        <dbReference type="Google" id="ProtNLM"/>
    </source>
</evidence>
<keyword evidence="4" id="KW-0238">DNA-binding</keyword>
<dbReference type="PANTHER" id="PTHR36206:SF12">
    <property type="entry name" value="ASPERCRYPTIN BIOSYNTHESIS CLUSTER-SPECIFIC TRANSCRIPTION REGULATOR ATNN-RELATED"/>
    <property type="match status" value="1"/>
</dbReference>
<evidence type="ECO:0000256" key="5">
    <source>
        <dbReference type="ARBA" id="ARBA00023163"/>
    </source>
</evidence>